<comment type="similarity">
    <text evidence="1">Belongs to the bacterial solute-binding protein 3 family.</text>
</comment>
<dbReference type="SUPFAM" id="SSF53850">
    <property type="entry name" value="Periplasmic binding protein-like II"/>
    <property type="match status" value="1"/>
</dbReference>
<keyword evidence="2" id="KW-0813">Transport</keyword>
<keyword evidence="3 4" id="KW-0732">Signal</keyword>
<dbReference type="InterPro" id="IPR001638">
    <property type="entry name" value="Solute-binding_3/MltF_N"/>
</dbReference>
<dbReference type="PANTHER" id="PTHR30085">
    <property type="entry name" value="AMINO ACID ABC TRANSPORTER PERMEASE"/>
    <property type="match status" value="1"/>
</dbReference>
<evidence type="ECO:0000313" key="6">
    <source>
        <dbReference type="EMBL" id="SNS24714.1"/>
    </source>
</evidence>
<proteinExistence type="inferred from homology"/>
<accession>A0A239CYS6</accession>
<protein>
    <submittedName>
        <fullName evidence="6">General L-amino acid transport system substrate-binding protein</fullName>
    </submittedName>
</protein>
<evidence type="ECO:0000256" key="1">
    <source>
        <dbReference type="ARBA" id="ARBA00010333"/>
    </source>
</evidence>
<dbReference type="EMBL" id="FZOU01000001">
    <property type="protein sequence ID" value="SNS24714.1"/>
    <property type="molecule type" value="Genomic_DNA"/>
</dbReference>
<evidence type="ECO:0000313" key="7">
    <source>
        <dbReference type="Proteomes" id="UP000198356"/>
    </source>
</evidence>
<gene>
    <name evidence="6" type="ORF">SAMN05421770_101169</name>
</gene>
<feature type="chain" id="PRO_5013257982" evidence="4">
    <location>
        <begin position="28"/>
        <end position="346"/>
    </location>
</feature>
<dbReference type="GO" id="GO:0006865">
    <property type="term" value="P:amino acid transport"/>
    <property type="evidence" value="ECO:0007669"/>
    <property type="project" value="TreeGrafter"/>
</dbReference>
<feature type="domain" description="Solute-binding protein family 3/N-terminal" evidence="5">
    <location>
        <begin position="41"/>
        <end position="275"/>
    </location>
</feature>
<dbReference type="PANTHER" id="PTHR30085:SF6">
    <property type="entry name" value="ABC TRANSPORTER GLUTAMINE-BINDING PROTEIN GLNH"/>
    <property type="match status" value="1"/>
</dbReference>
<evidence type="ECO:0000256" key="2">
    <source>
        <dbReference type="ARBA" id="ARBA00022448"/>
    </source>
</evidence>
<keyword evidence="7" id="KW-1185">Reference proteome</keyword>
<dbReference type="Gene3D" id="3.40.190.10">
    <property type="entry name" value="Periplasmic binding protein-like II"/>
    <property type="match status" value="2"/>
</dbReference>
<name>A0A239CYS6_9BACT</name>
<sequence>MIFQKAPLRLHIGLTVCILSIPGVAHAQTSATLAHIRATNTLTCGVNQEEAEFSTSDDHGSREAFDHDLCKAVATAILGPHAQVAYAEFPDDATGQQALRTGAIDMIATQTADFAHAAPSWVAMTRPVLYDGLALMVPKKLGITQARQLAGKKICFIAETETEVSLRAWFIRERLDFVPFPFQEEGEMQAAYATGNCAALAGDGTRLANTRLAFGKHADDYALLPELLSKDPLAIATRSTDADLSHIAAWTVEILLQAEEDGVTAANVEAMRRSEVESIGRLLGRTHELGAPLGLAPDWAAQLLKATGNYGEIYERDLGAASPLKLARGPNTLWSHGGLMMALPLK</sequence>
<dbReference type="AlphaFoldDB" id="A0A239CYS6"/>
<evidence type="ECO:0000256" key="4">
    <source>
        <dbReference type="SAM" id="SignalP"/>
    </source>
</evidence>
<evidence type="ECO:0000259" key="5">
    <source>
        <dbReference type="SMART" id="SM00062"/>
    </source>
</evidence>
<dbReference type="RefSeq" id="WP_176441530.1">
    <property type="nucleotide sequence ID" value="NZ_FZOU01000001.1"/>
</dbReference>
<dbReference type="Proteomes" id="UP000198356">
    <property type="component" value="Unassembled WGS sequence"/>
</dbReference>
<feature type="signal peptide" evidence="4">
    <location>
        <begin position="1"/>
        <end position="27"/>
    </location>
</feature>
<organism evidence="6 7">
    <name type="scientific">Granulicella rosea</name>
    <dbReference type="NCBI Taxonomy" id="474952"/>
    <lineage>
        <taxon>Bacteria</taxon>
        <taxon>Pseudomonadati</taxon>
        <taxon>Acidobacteriota</taxon>
        <taxon>Terriglobia</taxon>
        <taxon>Terriglobales</taxon>
        <taxon>Acidobacteriaceae</taxon>
        <taxon>Granulicella</taxon>
    </lineage>
</organism>
<reference evidence="6 7" key="1">
    <citation type="submission" date="2017-06" db="EMBL/GenBank/DDBJ databases">
        <authorList>
            <person name="Kim H.J."/>
            <person name="Triplett B.A."/>
        </authorList>
    </citation>
    <scope>NUCLEOTIDE SEQUENCE [LARGE SCALE GENOMIC DNA]</scope>
    <source>
        <strain evidence="6 7">DSM 18704</strain>
    </source>
</reference>
<dbReference type="SMART" id="SM00062">
    <property type="entry name" value="PBPb"/>
    <property type="match status" value="1"/>
</dbReference>
<evidence type="ECO:0000256" key="3">
    <source>
        <dbReference type="ARBA" id="ARBA00022729"/>
    </source>
</evidence>
<dbReference type="InterPro" id="IPR051455">
    <property type="entry name" value="Bact_solute-bind_prot3"/>
</dbReference>